<comment type="caution">
    <text evidence="10">Lacks conserved residue(s) required for the propagation of feature annotation.</text>
</comment>
<evidence type="ECO:0000256" key="8">
    <source>
        <dbReference type="ARBA" id="ARBA00023170"/>
    </source>
</evidence>
<dbReference type="RefSeq" id="XP_017768637.1">
    <property type="nucleotide sequence ID" value="XM_017913148.1"/>
</dbReference>
<organism evidence="11 12">
    <name type="scientific">Nicrophorus vespilloides</name>
    <name type="common">Boreal carrion beetle</name>
    <dbReference type="NCBI Taxonomy" id="110193"/>
    <lineage>
        <taxon>Eukaryota</taxon>
        <taxon>Metazoa</taxon>
        <taxon>Ecdysozoa</taxon>
        <taxon>Arthropoda</taxon>
        <taxon>Hexapoda</taxon>
        <taxon>Insecta</taxon>
        <taxon>Pterygota</taxon>
        <taxon>Neoptera</taxon>
        <taxon>Endopterygota</taxon>
        <taxon>Coleoptera</taxon>
        <taxon>Polyphaga</taxon>
        <taxon>Staphyliniformia</taxon>
        <taxon>Silphidae</taxon>
        <taxon>Nicrophorinae</taxon>
        <taxon>Nicrophorus</taxon>
    </lineage>
</organism>
<dbReference type="PANTHER" id="PTHR21137">
    <property type="entry name" value="ODORANT RECEPTOR"/>
    <property type="match status" value="1"/>
</dbReference>
<keyword evidence="6 10" id="KW-1133">Transmembrane helix</keyword>
<feature type="transmembrane region" description="Helical" evidence="10">
    <location>
        <begin position="329"/>
        <end position="349"/>
    </location>
</feature>
<accession>A0ABM1M237</accession>
<protein>
    <recommendedName>
        <fullName evidence="10">Odorant receptor</fullName>
    </recommendedName>
</protein>
<sequence length="425" mass="49169">MVVVPKMRKNYFSLILRSLKFLGISFDEIENPHLSMLYTVYSFTFLVTCIYYYIFAEFVDLLMHYGDFDYMTFNLCYLVTQGTGMLKGTLLLLNRKSIKRYCDKLESGHLLPNFDRGGISEFKHIQKAIKICNFQAVVFYTFVIIIVANRAIYAAIDQSISYSRDNVTNETTTLITRILPYPIYLPFDTQIYYKTAFVYQVYSCTLFGIYIGACDALITGIMVHIKAQILILKNSLGNITERAIALYEKENHTLSRTLGVLEKIPPNIQKYVTMVTRDTVQHHQVIIALTDEAEIQFSIVMLAQFLGSLMLMCLQLYQLSLYDINSPKFFSMVSYLFLMLFQLLIYCWNGNELSIESLKVADEVYSSNWIVFDNDTKKSLMSMMRRAQKPIRLSAGKFAYLSLETYTTILRGSASYYLALRRINE</sequence>
<comment type="similarity">
    <text evidence="10">Belongs to the insect chemoreceptor superfamily. Heteromeric odorant receptor channel (TC 1.A.69) family.</text>
</comment>
<gene>
    <name evidence="12" type="primary">LOC108556867</name>
</gene>
<evidence type="ECO:0000256" key="5">
    <source>
        <dbReference type="ARBA" id="ARBA00022725"/>
    </source>
</evidence>
<reference evidence="12" key="1">
    <citation type="submission" date="2025-08" db="UniProtKB">
        <authorList>
            <consortium name="RefSeq"/>
        </authorList>
    </citation>
    <scope>IDENTIFICATION</scope>
    <source>
        <tissue evidence="12">Whole Larva</tissue>
    </source>
</reference>
<keyword evidence="11" id="KW-1185">Reference proteome</keyword>
<evidence type="ECO:0000256" key="6">
    <source>
        <dbReference type="ARBA" id="ARBA00022989"/>
    </source>
</evidence>
<evidence type="ECO:0000256" key="3">
    <source>
        <dbReference type="ARBA" id="ARBA00022606"/>
    </source>
</evidence>
<feature type="transmembrane region" description="Helical" evidence="10">
    <location>
        <begin position="75"/>
        <end position="94"/>
    </location>
</feature>
<dbReference type="PANTHER" id="PTHR21137:SF35">
    <property type="entry name" value="ODORANT RECEPTOR 19A-RELATED"/>
    <property type="match status" value="1"/>
</dbReference>
<keyword evidence="2" id="KW-1003">Cell membrane</keyword>
<keyword evidence="9 10" id="KW-0807">Transducer</keyword>
<feature type="transmembrane region" description="Helical" evidence="10">
    <location>
        <begin position="36"/>
        <end position="55"/>
    </location>
</feature>
<evidence type="ECO:0000256" key="7">
    <source>
        <dbReference type="ARBA" id="ARBA00023136"/>
    </source>
</evidence>
<feature type="transmembrane region" description="Helical" evidence="10">
    <location>
        <begin position="297"/>
        <end position="317"/>
    </location>
</feature>
<evidence type="ECO:0000313" key="11">
    <source>
        <dbReference type="Proteomes" id="UP000695000"/>
    </source>
</evidence>
<evidence type="ECO:0000256" key="4">
    <source>
        <dbReference type="ARBA" id="ARBA00022692"/>
    </source>
</evidence>
<name>A0ABM1M237_NICVS</name>
<proteinExistence type="inferred from homology"/>
<evidence type="ECO:0000313" key="12">
    <source>
        <dbReference type="RefSeq" id="XP_017768637.1"/>
    </source>
</evidence>
<dbReference type="Pfam" id="PF02949">
    <property type="entry name" value="7tm_6"/>
    <property type="match status" value="1"/>
</dbReference>
<evidence type="ECO:0000256" key="10">
    <source>
        <dbReference type="RuleBase" id="RU351113"/>
    </source>
</evidence>
<dbReference type="InterPro" id="IPR004117">
    <property type="entry name" value="7tm6_olfct_rcpt"/>
</dbReference>
<feature type="transmembrane region" description="Helical" evidence="10">
    <location>
        <begin position="197"/>
        <end position="223"/>
    </location>
</feature>
<dbReference type="GeneID" id="108556867"/>
<keyword evidence="3 10" id="KW-0716">Sensory transduction</keyword>
<evidence type="ECO:0000256" key="1">
    <source>
        <dbReference type="ARBA" id="ARBA00004651"/>
    </source>
</evidence>
<evidence type="ECO:0000256" key="9">
    <source>
        <dbReference type="ARBA" id="ARBA00023224"/>
    </source>
</evidence>
<dbReference type="Proteomes" id="UP000695000">
    <property type="component" value="Unplaced"/>
</dbReference>
<keyword evidence="5 10" id="KW-0552">Olfaction</keyword>
<feature type="transmembrane region" description="Helical" evidence="10">
    <location>
        <begin position="137"/>
        <end position="156"/>
    </location>
</feature>
<keyword evidence="8 10" id="KW-0675">Receptor</keyword>
<keyword evidence="4 10" id="KW-0812">Transmembrane</keyword>
<evidence type="ECO:0000256" key="2">
    <source>
        <dbReference type="ARBA" id="ARBA00022475"/>
    </source>
</evidence>
<keyword evidence="7 10" id="KW-0472">Membrane</keyword>
<comment type="subcellular location">
    <subcellularLocation>
        <location evidence="1 10">Cell membrane</location>
        <topology evidence="1 10">Multi-pass membrane protein</topology>
    </subcellularLocation>
</comment>